<sequence>MVPNLFRFSCLFMTMIIVSILSNIPMLQCQENEQYATCGNSFQCGNIRNIGYPFSGQNRPSYCGHPGFQLNCQGSALFITIQSMDYRVLAIDNRTQTLTVARNDMSNMTNNTNSTLVTCDDSLFVPVNQTSAQALANNLASINDLRAALEGGFQLHWAANDTYCNQCIKPGGRCRSNSTSIPQPLLPTALIDLIGLSTRMCT</sequence>
<evidence type="ECO:0000256" key="3">
    <source>
        <dbReference type="SAM" id="SignalP"/>
    </source>
</evidence>
<dbReference type="AlphaFoldDB" id="A0ABC8S178"/>
<evidence type="ECO:0000256" key="1">
    <source>
        <dbReference type="ARBA" id="ARBA00004167"/>
    </source>
</evidence>
<feature type="chain" id="PRO_5044854967" description="Wall-associated receptor kinase galacturonan-binding domain-containing protein" evidence="3">
    <location>
        <begin position="30"/>
        <end position="202"/>
    </location>
</feature>
<dbReference type="GO" id="GO:0004674">
    <property type="term" value="F:protein serine/threonine kinase activity"/>
    <property type="evidence" value="ECO:0007669"/>
    <property type="project" value="UniProtKB-EC"/>
</dbReference>
<name>A0ABC8S178_9AQUA</name>
<dbReference type="PANTHER" id="PTHR33138:SF72">
    <property type="entry name" value="WALL-ASSOCIATED RECEPTOR KINASE CARBOXY-TERMINAL PROTEIN"/>
    <property type="match status" value="1"/>
</dbReference>
<dbReference type="Pfam" id="PF13947">
    <property type="entry name" value="GUB_WAK_bind"/>
    <property type="match status" value="1"/>
</dbReference>
<dbReference type="EMBL" id="CAUOFW020002058">
    <property type="protein sequence ID" value="CAK9150683.1"/>
    <property type="molecule type" value="Genomic_DNA"/>
</dbReference>
<accession>A0ABC8S178</accession>
<dbReference type="Proteomes" id="UP001642360">
    <property type="component" value="Unassembled WGS sequence"/>
</dbReference>
<evidence type="ECO:0000313" key="5">
    <source>
        <dbReference type="EMBL" id="CAK9150683.1"/>
    </source>
</evidence>
<dbReference type="PANTHER" id="PTHR33138">
    <property type="entry name" value="OS01G0690200 PROTEIN"/>
    <property type="match status" value="1"/>
</dbReference>
<comment type="caution">
    <text evidence="5">The sequence shown here is derived from an EMBL/GenBank/DDBJ whole genome shotgun (WGS) entry which is preliminary data.</text>
</comment>
<feature type="domain" description="Wall-associated receptor kinase galacturonan-binding" evidence="4">
    <location>
        <begin position="38"/>
        <end position="102"/>
    </location>
</feature>
<keyword evidence="6" id="KW-1185">Reference proteome</keyword>
<protein>
    <recommendedName>
        <fullName evidence="4">Wall-associated receptor kinase galacturonan-binding domain-containing protein</fullName>
    </recommendedName>
</protein>
<comment type="subcellular location">
    <subcellularLocation>
        <location evidence="1">Membrane</location>
        <topology evidence="1">Single-pass membrane protein</topology>
    </subcellularLocation>
</comment>
<organism evidence="5 6">
    <name type="scientific">Ilex paraguariensis</name>
    <name type="common">yerba mate</name>
    <dbReference type="NCBI Taxonomy" id="185542"/>
    <lineage>
        <taxon>Eukaryota</taxon>
        <taxon>Viridiplantae</taxon>
        <taxon>Streptophyta</taxon>
        <taxon>Embryophyta</taxon>
        <taxon>Tracheophyta</taxon>
        <taxon>Spermatophyta</taxon>
        <taxon>Magnoliopsida</taxon>
        <taxon>eudicotyledons</taxon>
        <taxon>Gunneridae</taxon>
        <taxon>Pentapetalae</taxon>
        <taxon>asterids</taxon>
        <taxon>campanulids</taxon>
        <taxon>Aquifoliales</taxon>
        <taxon>Aquifoliaceae</taxon>
        <taxon>Ilex</taxon>
    </lineage>
</organism>
<dbReference type="GO" id="GO:0016020">
    <property type="term" value="C:membrane"/>
    <property type="evidence" value="ECO:0007669"/>
    <property type="project" value="UniProtKB-SubCell"/>
</dbReference>
<evidence type="ECO:0000256" key="2">
    <source>
        <dbReference type="ARBA" id="ARBA00022729"/>
    </source>
</evidence>
<feature type="signal peptide" evidence="3">
    <location>
        <begin position="1"/>
        <end position="29"/>
    </location>
</feature>
<dbReference type="InterPro" id="IPR025287">
    <property type="entry name" value="WAK_GUB"/>
</dbReference>
<evidence type="ECO:0000259" key="4">
    <source>
        <dbReference type="Pfam" id="PF13947"/>
    </source>
</evidence>
<keyword evidence="2 3" id="KW-0732">Signal</keyword>
<evidence type="ECO:0000313" key="6">
    <source>
        <dbReference type="Proteomes" id="UP001642360"/>
    </source>
</evidence>
<gene>
    <name evidence="5" type="ORF">ILEXP_LOCUS18837</name>
</gene>
<proteinExistence type="predicted"/>
<reference evidence="5 6" key="1">
    <citation type="submission" date="2024-02" db="EMBL/GenBank/DDBJ databases">
        <authorList>
            <person name="Vignale AGUSTIN F."/>
            <person name="Sosa J E."/>
            <person name="Modenutti C."/>
        </authorList>
    </citation>
    <scope>NUCLEOTIDE SEQUENCE [LARGE SCALE GENOMIC DNA]</scope>
</reference>